<protein>
    <recommendedName>
        <fullName evidence="6">Endonuclease domain-containing 1 protein-like</fullName>
    </recommendedName>
</protein>
<reference evidence="4" key="1">
    <citation type="journal article" date="2022" name="bioRxiv">
        <title>Sequencing and chromosome-scale assembly of the giantPleurodeles waltlgenome.</title>
        <authorList>
            <person name="Brown T."/>
            <person name="Elewa A."/>
            <person name="Iarovenko S."/>
            <person name="Subramanian E."/>
            <person name="Araus A.J."/>
            <person name="Petzold A."/>
            <person name="Susuki M."/>
            <person name="Suzuki K.-i.T."/>
            <person name="Hayashi T."/>
            <person name="Toyoda A."/>
            <person name="Oliveira C."/>
            <person name="Osipova E."/>
            <person name="Leigh N.D."/>
            <person name="Simon A."/>
            <person name="Yun M.H."/>
        </authorList>
    </citation>
    <scope>NUCLEOTIDE SEQUENCE</scope>
    <source>
        <strain evidence="4">20211129_DDA</strain>
        <tissue evidence="4">Liver</tissue>
    </source>
</reference>
<evidence type="ECO:0000259" key="2">
    <source>
        <dbReference type="SMART" id="SM00477"/>
    </source>
</evidence>
<evidence type="ECO:0000256" key="1">
    <source>
        <dbReference type="SAM" id="SignalP"/>
    </source>
</evidence>
<dbReference type="InterPro" id="IPR020821">
    <property type="entry name" value="ENPP1-3/EXOG-like_nuc-like"/>
</dbReference>
<dbReference type="PANTHER" id="PTHR21472:SF28">
    <property type="entry name" value="EXTRACELLULAR ENDONUCLEASE SUBUNIT A DOMAIN-CONTAINING PROTEIN"/>
    <property type="match status" value="1"/>
</dbReference>
<comment type="caution">
    <text evidence="4">The sequence shown here is derived from an EMBL/GenBank/DDBJ whole genome shotgun (WGS) entry which is preliminary data.</text>
</comment>
<accession>A0AAV7WIK3</accession>
<name>A0AAV7WIK3_PLEWA</name>
<gene>
    <name evidence="4" type="ORF">NDU88_000080</name>
</gene>
<proteinExistence type="predicted"/>
<feature type="chain" id="PRO_5043888409" description="Endonuclease domain-containing 1 protein-like" evidence="1">
    <location>
        <begin position="23"/>
        <end position="285"/>
    </location>
</feature>
<sequence>MNSSFLQASLLLAALAAGCTNAEVVDNFLEIPECVRSFHQKLEPTGLSSNRTASICQRLDGLYFYATLYDVSRRIPLYSAYVLEVSNTSRPDISSSNWYLEPMLSDLNSTNMEKPSSSVLREHLELITENQAVNDDYRNSGYTRGHLNPSQHHSSKAQLATFTYTNMAPQESKLNSGTWNQYETHLKVNVLPACSKTHVLMGVVPSGSQPGQGVWIKERVNVPLYFWSAYCCMHKGGGWVAEARLGLNANPYVVKTLTVPHLEEVLSWEFGQSVIIFPNHCSSEV</sequence>
<dbReference type="PANTHER" id="PTHR21472">
    <property type="entry name" value="ENDONUCLEASE DOMAIN-CONTAINING 1 PROTEIN ENDOD1"/>
    <property type="match status" value="1"/>
</dbReference>
<feature type="domain" description="DNA/RNA non-specific endonuclease/pyrophosphatase/phosphodiesterase" evidence="3">
    <location>
        <begin position="61"/>
        <end position="277"/>
    </location>
</feature>
<dbReference type="Proteomes" id="UP001066276">
    <property type="component" value="Chromosome 1_1"/>
</dbReference>
<dbReference type="AlphaFoldDB" id="A0AAV7WIK3"/>
<evidence type="ECO:0008006" key="6">
    <source>
        <dbReference type="Google" id="ProtNLM"/>
    </source>
</evidence>
<evidence type="ECO:0000313" key="4">
    <source>
        <dbReference type="EMBL" id="KAJ1212417.1"/>
    </source>
</evidence>
<organism evidence="4 5">
    <name type="scientific">Pleurodeles waltl</name>
    <name type="common">Iberian ribbed newt</name>
    <dbReference type="NCBI Taxonomy" id="8319"/>
    <lineage>
        <taxon>Eukaryota</taxon>
        <taxon>Metazoa</taxon>
        <taxon>Chordata</taxon>
        <taxon>Craniata</taxon>
        <taxon>Vertebrata</taxon>
        <taxon>Euteleostomi</taxon>
        <taxon>Amphibia</taxon>
        <taxon>Batrachia</taxon>
        <taxon>Caudata</taxon>
        <taxon>Salamandroidea</taxon>
        <taxon>Salamandridae</taxon>
        <taxon>Pleurodelinae</taxon>
        <taxon>Pleurodeles</taxon>
    </lineage>
</organism>
<feature type="signal peptide" evidence="1">
    <location>
        <begin position="1"/>
        <end position="22"/>
    </location>
</feature>
<keyword evidence="1" id="KW-0732">Signal</keyword>
<evidence type="ECO:0000259" key="3">
    <source>
        <dbReference type="SMART" id="SM00892"/>
    </source>
</evidence>
<keyword evidence="5" id="KW-1185">Reference proteome</keyword>
<dbReference type="InterPro" id="IPR044925">
    <property type="entry name" value="His-Me_finger_sf"/>
</dbReference>
<dbReference type="GO" id="GO:0003676">
    <property type="term" value="F:nucleic acid binding"/>
    <property type="evidence" value="ECO:0007669"/>
    <property type="project" value="InterPro"/>
</dbReference>
<dbReference type="GO" id="GO:0016787">
    <property type="term" value="F:hydrolase activity"/>
    <property type="evidence" value="ECO:0007669"/>
    <property type="project" value="InterPro"/>
</dbReference>
<dbReference type="Gene3D" id="3.40.570.10">
    <property type="entry name" value="Extracellular Endonuclease, subunit A"/>
    <property type="match status" value="1"/>
</dbReference>
<dbReference type="SMART" id="SM00477">
    <property type="entry name" value="NUC"/>
    <property type="match status" value="1"/>
</dbReference>
<dbReference type="GO" id="GO:0046872">
    <property type="term" value="F:metal ion binding"/>
    <property type="evidence" value="ECO:0007669"/>
    <property type="project" value="InterPro"/>
</dbReference>
<dbReference type="SMART" id="SM00892">
    <property type="entry name" value="Endonuclease_NS"/>
    <property type="match status" value="1"/>
</dbReference>
<dbReference type="EMBL" id="JANPWB010000001">
    <property type="protein sequence ID" value="KAJ1212417.1"/>
    <property type="molecule type" value="Genomic_DNA"/>
</dbReference>
<dbReference type="SUPFAM" id="SSF54060">
    <property type="entry name" value="His-Me finger endonucleases"/>
    <property type="match status" value="1"/>
</dbReference>
<feature type="domain" description="ENPP1-3/EXOG-like endonuclease/phosphodiesterase" evidence="2">
    <location>
        <begin position="62"/>
        <end position="277"/>
    </location>
</feature>
<dbReference type="InterPro" id="IPR001604">
    <property type="entry name" value="Endo_G_ENPP1-like_dom"/>
</dbReference>
<dbReference type="InterPro" id="IPR044929">
    <property type="entry name" value="DNA/RNA_non-sp_Endonuclease_sf"/>
</dbReference>
<evidence type="ECO:0000313" key="5">
    <source>
        <dbReference type="Proteomes" id="UP001066276"/>
    </source>
</evidence>
<dbReference type="Pfam" id="PF01223">
    <property type="entry name" value="Endonuclease_NS"/>
    <property type="match status" value="1"/>
</dbReference>
<dbReference type="InterPro" id="IPR039015">
    <property type="entry name" value="ENDOD1"/>
</dbReference>